<evidence type="ECO:0000256" key="1">
    <source>
        <dbReference type="ARBA" id="ARBA00010838"/>
    </source>
</evidence>
<dbReference type="GO" id="GO:0005975">
    <property type="term" value="P:carbohydrate metabolic process"/>
    <property type="evidence" value="ECO:0007669"/>
    <property type="project" value="InterPro"/>
</dbReference>
<dbReference type="PANTHER" id="PTHR10353:SF29">
    <property type="entry name" value="BETA-GLUCOSIDASE 11"/>
    <property type="match status" value="1"/>
</dbReference>
<evidence type="ECO:0000313" key="4">
    <source>
        <dbReference type="EnsemblPlants" id="Kaladp0015s0088.1.v1.1"/>
    </source>
</evidence>
<keyword evidence="5" id="KW-1185">Reference proteome</keyword>
<evidence type="ECO:0000256" key="3">
    <source>
        <dbReference type="SAM" id="SignalP"/>
    </source>
</evidence>
<dbReference type="InterPro" id="IPR017853">
    <property type="entry name" value="GH"/>
</dbReference>
<feature type="chain" id="PRO_5029722727" description="Beta-glucosidase" evidence="3">
    <location>
        <begin position="25"/>
        <end position="203"/>
    </location>
</feature>
<dbReference type="InterPro" id="IPR001360">
    <property type="entry name" value="Glyco_hydro_1"/>
</dbReference>
<dbReference type="Pfam" id="PF00232">
    <property type="entry name" value="Glyco_hydro_1"/>
    <property type="match status" value="1"/>
</dbReference>
<dbReference type="PANTHER" id="PTHR10353">
    <property type="entry name" value="GLYCOSYL HYDROLASE"/>
    <property type="match status" value="1"/>
</dbReference>
<evidence type="ECO:0000313" key="5">
    <source>
        <dbReference type="Proteomes" id="UP000594263"/>
    </source>
</evidence>
<reference evidence="4" key="1">
    <citation type="submission" date="2021-01" db="UniProtKB">
        <authorList>
            <consortium name="EnsemblPlants"/>
        </authorList>
    </citation>
    <scope>IDENTIFICATION</scope>
</reference>
<dbReference type="SUPFAM" id="SSF51445">
    <property type="entry name" value="(Trans)glycosidases"/>
    <property type="match status" value="1"/>
</dbReference>
<proteinExistence type="inferred from homology"/>
<feature type="signal peptide" evidence="3">
    <location>
        <begin position="1"/>
        <end position="24"/>
    </location>
</feature>
<protein>
    <recommendedName>
        <fullName evidence="6">Beta-glucosidase</fullName>
    </recommendedName>
</protein>
<dbReference type="EnsemblPlants" id="Kaladp0015s0088.1.v1.1">
    <property type="protein sequence ID" value="Kaladp0015s0088.1.v1.1"/>
    <property type="gene ID" value="Kaladp0015s0088.v1.1"/>
</dbReference>
<evidence type="ECO:0008006" key="6">
    <source>
        <dbReference type="Google" id="ProtNLM"/>
    </source>
</evidence>
<dbReference type="AlphaFoldDB" id="A0A7N0ZQR8"/>
<dbReference type="Gene3D" id="3.20.20.80">
    <property type="entry name" value="Glycosidases"/>
    <property type="match status" value="1"/>
</dbReference>
<dbReference type="GO" id="GO:0008422">
    <property type="term" value="F:beta-glucosidase activity"/>
    <property type="evidence" value="ECO:0007669"/>
    <property type="project" value="TreeGrafter"/>
</dbReference>
<dbReference type="Proteomes" id="UP000594263">
    <property type="component" value="Unplaced"/>
</dbReference>
<name>A0A7N0ZQR8_KALFE</name>
<comment type="similarity">
    <text evidence="1 2">Belongs to the glycosyl hydrolase 1 family.</text>
</comment>
<dbReference type="OMA" id="THTQWIE"/>
<keyword evidence="3" id="KW-0732">Signal</keyword>
<dbReference type="Gramene" id="Kaladp0015s0088.1.v1.1">
    <property type="protein sequence ID" value="Kaladp0015s0088.1.v1.1"/>
    <property type="gene ID" value="Kaladp0015s0088.v1.1"/>
</dbReference>
<accession>A0A7N0ZQR8</accession>
<organism evidence="4 5">
    <name type="scientific">Kalanchoe fedtschenkoi</name>
    <name type="common">Lavender scallops</name>
    <name type="synonym">South American air plant</name>
    <dbReference type="NCBI Taxonomy" id="63787"/>
    <lineage>
        <taxon>Eukaryota</taxon>
        <taxon>Viridiplantae</taxon>
        <taxon>Streptophyta</taxon>
        <taxon>Embryophyta</taxon>
        <taxon>Tracheophyta</taxon>
        <taxon>Spermatophyta</taxon>
        <taxon>Magnoliopsida</taxon>
        <taxon>eudicotyledons</taxon>
        <taxon>Gunneridae</taxon>
        <taxon>Pentapetalae</taxon>
        <taxon>Saxifragales</taxon>
        <taxon>Crassulaceae</taxon>
        <taxon>Kalanchoe</taxon>
    </lineage>
</organism>
<evidence type="ECO:0000256" key="2">
    <source>
        <dbReference type="RuleBase" id="RU003690"/>
    </source>
</evidence>
<sequence length="203" mass="22677">MWWWCFSSTALLVVLSLASSTAYAHGSEKFSRYDFPAGFVFGAGSSAFQVILNMFLGREQVPAPGGGAAHDITTTSDQYHRYKMEMAPINPKGLQYYISLFDELTANGIEPLVTLHHNDHPQFLEDANDFTRFADVCFHHFGDRVKHWTTINEPNGELIYGYDYGFGPPERCSLNCTRGNSSTEPYLAGHNILLAHAAAVKLY</sequence>